<comment type="subcellular location">
    <subcellularLocation>
        <location evidence="1">Cytoplasm</location>
    </subcellularLocation>
</comment>
<dbReference type="Gene3D" id="1.10.150.900">
    <property type="match status" value="1"/>
</dbReference>
<dbReference type="EMBL" id="CH902617">
    <property type="protein sequence ID" value="EDV42526.2"/>
    <property type="molecule type" value="Genomic_DNA"/>
</dbReference>
<evidence type="ECO:0000256" key="3">
    <source>
        <dbReference type="ARBA" id="ARBA00011913"/>
    </source>
</evidence>
<dbReference type="FunFam" id="3.30.70.360:FF:000005">
    <property type="entry name" value="Putative Aminoacylase-1"/>
    <property type="match status" value="1"/>
</dbReference>
<dbReference type="GeneID" id="6499766"/>
<dbReference type="GO" id="GO:0004046">
    <property type="term" value="F:aminoacylase activity"/>
    <property type="evidence" value="ECO:0007669"/>
    <property type="project" value="UniProtKB-EC"/>
</dbReference>
<dbReference type="InParanoid" id="B3LV54"/>
<dbReference type="Gene3D" id="3.40.630.10">
    <property type="entry name" value="Zn peptidases"/>
    <property type="match status" value="1"/>
</dbReference>
<keyword evidence="13" id="KW-1185">Reference proteome</keyword>
<dbReference type="GO" id="GO:0006520">
    <property type="term" value="P:amino acid metabolic process"/>
    <property type="evidence" value="ECO:0007669"/>
    <property type="project" value="InterPro"/>
</dbReference>
<evidence type="ECO:0000313" key="13">
    <source>
        <dbReference type="Proteomes" id="UP000007801"/>
    </source>
</evidence>
<dbReference type="SUPFAM" id="SSF55031">
    <property type="entry name" value="Bacterial exopeptidase dimerisation domain"/>
    <property type="match status" value="1"/>
</dbReference>
<evidence type="ECO:0000256" key="4">
    <source>
        <dbReference type="ARBA" id="ARBA00022490"/>
    </source>
</evidence>
<dbReference type="OrthoDB" id="3064516at2759"/>
<feature type="binding site" evidence="10">
    <location>
        <position position="114"/>
    </location>
    <ligand>
        <name>Zn(2+)</name>
        <dbReference type="ChEBI" id="CHEBI:29105"/>
        <label>2</label>
    </ligand>
</feature>
<dbReference type="PIRSF" id="PIRSF036696">
    <property type="entry name" value="ACY-1"/>
    <property type="match status" value="1"/>
</dbReference>
<dbReference type="FunFam" id="1.10.150.900:FF:000001">
    <property type="entry name" value="Aminoacylase-1, putative"/>
    <property type="match status" value="1"/>
</dbReference>
<dbReference type="GO" id="GO:0005737">
    <property type="term" value="C:cytoplasm"/>
    <property type="evidence" value="ECO:0007669"/>
    <property type="project" value="UniProtKB-SubCell"/>
</dbReference>
<evidence type="ECO:0000313" key="12">
    <source>
        <dbReference type="EMBL" id="EDV42526.2"/>
    </source>
</evidence>
<evidence type="ECO:0000256" key="5">
    <source>
        <dbReference type="ARBA" id="ARBA00022723"/>
    </source>
</evidence>
<organism evidence="12 13">
    <name type="scientific">Drosophila ananassae</name>
    <name type="common">Fruit fly</name>
    <dbReference type="NCBI Taxonomy" id="7217"/>
    <lineage>
        <taxon>Eukaryota</taxon>
        <taxon>Metazoa</taxon>
        <taxon>Ecdysozoa</taxon>
        <taxon>Arthropoda</taxon>
        <taxon>Hexapoda</taxon>
        <taxon>Insecta</taxon>
        <taxon>Pterygota</taxon>
        <taxon>Neoptera</taxon>
        <taxon>Endopterygota</taxon>
        <taxon>Diptera</taxon>
        <taxon>Brachycera</taxon>
        <taxon>Muscomorpha</taxon>
        <taxon>Ephydroidea</taxon>
        <taxon>Drosophilidae</taxon>
        <taxon>Drosophila</taxon>
        <taxon>Sophophora</taxon>
    </lineage>
</organism>
<sequence>MMGSEQWENNEEINIFREYLRIPSVHPDVDYTACVDFLRRQASSLHLPMEVVHPVMVSKPVVVIKWLGKSPDLPSIILNSHMDVVPVFKENWTHDPFAAEMDDEGRIFARGTQDMKSVGCQYLAAIRSLKASGYKPNRTVYLTYVPDEETGGECGLAALVKGEYFKSLNVGFSLDEGMASEDNSYPIFYAERTAWHLRLKFSGTAGHGSLLLENTAGEKFNYVIDKLMKFRQTQSQKLAENPSLDVGDVTSVNLTQIKGGVQSNVVPPVLEALFDIRIGITQDVDKLEQQIRDWCEEAGGGVELHFELKCPFIEPTKIDDSNPYWLAFKESLDDMGLQTHVRVFPGATDSCYLREVGIPALGFSPINNTPVLLHNHDEYLGAETYLHGIQVYRKLIPALADS</sequence>
<dbReference type="HOGENOM" id="CLU_021802_5_0_1"/>
<dbReference type="STRING" id="7217.B3LV54"/>
<dbReference type="InterPro" id="IPR036264">
    <property type="entry name" value="Bact_exopeptidase_dim_dom"/>
</dbReference>
<dbReference type="FunCoup" id="B3LV54">
    <property type="interactions" value="119"/>
</dbReference>
<feature type="active site" description="Proton acceptor" evidence="9">
    <location>
        <position position="148"/>
    </location>
</feature>
<feature type="domain" description="Peptidase M20 dimerisation" evidence="11">
    <location>
        <begin position="189"/>
        <end position="299"/>
    </location>
</feature>
<keyword evidence="6 12" id="KW-0378">Hydrolase</keyword>
<feature type="binding site" evidence="10">
    <location>
        <position position="114"/>
    </location>
    <ligand>
        <name>Zn(2+)</name>
        <dbReference type="ChEBI" id="CHEBI:29105"/>
        <label>1</label>
    </ligand>
</feature>
<dbReference type="Pfam" id="PF07687">
    <property type="entry name" value="M20_dimer"/>
    <property type="match status" value="1"/>
</dbReference>
<dbReference type="InterPro" id="IPR002933">
    <property type="entry name" value="Peptidase_M20"/>
</dbReference>
<keyword evidence="7 10" id="KW-0862">Zinc</keyword>
<dbReference type="CDD" id="cd05646">
    <property type="entry name" value="M20_AcylaseI_like"/>
    <property type="match status" value="1"/>
</dbReference>
<dbReference type="NCBIfam" id="TIGR01880">
    <property type="entry name" value="Ac-peptdase-euk"/>
    <property type="match status" value="1"/>
</dbReference>
<feature type="binding site" evidence="10">
    <location>
        <position position="81"/>
    </location>
    <ligand>
        <name>Zn(2+)</name>
        <dbReference type="ChEBI" id="CHEBI:29105"/>
        <label>1</label>
    </ligand>
</feature>
<dbReference type="eggNOG" id="KOG2275">
    <property type="taxonomic scope" value="Eukaryota"/>
</dbReference>
<gene>
    <name evidence="12" type="primary">Dana\GF16976</name>
    <name evidence="12" type="synonym">dana_GLEANR_18244</name>
    <name evidence="12" type="ORF">GF16976</name>
</gene>
<keyword evidence="5 10" id="KW-0479">Metal-binding</keyword>
<dbReference type="SMR" id="B3LV54"/>
<dbReference type="FunFam" id="3.40.630.10:FF:000019">
    <property type="entry name" value="Aminoacylase 1"/>
    <property type="match status" value="1"/>
</dbReference>
<evidence type="ECO:0000256" key="2">
    <source>
        <dbReference type="ARBA" id="ARBA00006247"/>
    </source>
</evidence>
<dbReference type="AlphaFoldDB" id="B3LV54"/>
<evidence type="ECO:0000256" key="8">
    <source>
        <dbReference type="ARBA" id="ARBA00029656"/>
    </source>
</evidence>
<dbReference type="Proteomes" id="UP000007801">
    <property type="component" value="Unassembled WGS sequence"/>
</dbReference>
<proteinExistence type="inferred from homology"/>
<feature type="binding site" evidence="10">
    <location>
        <position position="149"/>
    </location>
    <ligand>
        <name>Zn(2+)</name>
        <dbReference type="ChEBI" id="CHEBI:29105"/>
        <label>2</label>
    </ligand>
</feature>
<comment type="similarity">
    <text evidence="2">Belongs to the peptidase M20A family.</text>
</comment>
<feature type="binding site" evidence="10">
    <location>
        <position position="176"/>
    </location>
    <ligand>
        <name>Zn(2+)</name>
        <dbReference type="ChEBI" id="CHEBI:29105"/>
        <label>1</label>
    </ligand>
</feature>
<evidence type="ECO:0000259" key="11">
    <source>
        <dbReference type="Pfam" id="PF07687"/>
    </source>
</evidence>
<dbReference type="Gene3D" id="3.30.70.360">
    <property type="match status" value="1"/>
</dbReference>
<dbReference type="Pfam" id="PF01546">
    <property type="entry name" value="Peptidase_M20"/>
    <property type="match status" value="1"/>
</dbReference>
<feature type="active site" evidence="9">
    <location>
        <position position="83"/>
    </location>
</feature>
<dbReference type="GO" id="GO:0046872">
    <property type="term" value="F:metal ion binding"/>
    <property type="evidence" value="ECO:0007669"/>
    <property type="project" value="UniProtKB-KW"/>
</dbReference>
<dbReference type="SUPFAM" id="SSF53187">
    <property type="entry name" value="Zn-dependent exopeptidases"/>
    <property type="match status" value="1"/>
</dbReference>
<evidence type="ECO:0000256" key="7">
    <source>
        <dbReference type="ARBA" id="ARBA00022833"/>
    </source>
</evidence>
<dbReference type="InterPro" id="IPR010159">
    <property type="entry name" value="N-acyl_aa_amidohydrolase"/>
</dbReference>
<evidence type="ECO:0000256" key="6">
    <source>
        <dbReference type="ARBA" id="ARBA00022801"/>
    </source>
</evidence>
<keyword evidence="4" id="KW-0963">Cytoplasm</keyword>
<dbReference type="KEGG" id="dan:6499766"/>
<dbReference type="InterPro" id="IPR011650">
    <property type="entry name" value="Peptidase_M20_dimer"/>
</dbReference>
<dbReference type="PANTHER" id="PTHR45892:SF1">
    <property type="entry name" value="AMINOACYLASE-1"/>
    <property type="match status" value="1"/>
</dbReference>
<reference evidence="12 13" key="1">
    <citation type="journal article" date="2007" name="Nature">
        <title>Evolution of genes and genomes on the Drosophila phylogeny.</title>
        <authorList>
            <consortium name="Drosophila 12 Genomes Consortium"/>
            <person name="Clark A.G."/>
            <person name="Eisen M.B."/>
            <person name="Smith D.R."/>
            <person name="Bergman C.M."/>
            <person name="Oliver B."/>
            <person name="Markow T.A."/>
            <person name="Kaufman T.C."/>
            <person name="Kellis M."/>
            <person name="Gelbart W."/>
            <person name="Iyer V.N."/>
            <person name="Pollard D.A."/>
            <person name="Sackton T.B."/>
            <person name="Larracuente A.M."/>
            <person name="Singh N.D."/>
            <person name="Abad J.P."/>
            <person name="Abt D.N."/>
            <person name="Adryan B."/>
            <person name="Aguade M."/>
            <person name="Akashi H."/>
            <person name="Anderson W.W."/>
            <person name="Aquadro C.F."/>
            <person name="Ardell D.H."/>
            <person name="Arguello R."/>
            <person name="Artieri C.G."/>
            <person name="Barbash D.A."/>
            <person name="Barker D."/>
            <person name="Barsanti P."/>
            <person name="Batterham P."/>
            <person name="Batzoglou S."/>
            <person name="Begun D."/>
            <person name="Bhutkar A."/>
            <person name="Blanco E."/>
            <person name="Bosak S.A."/>
            <person name="Bradley R.K."/>
            <person name="Brand A.D."/>
            <person name="Brent M.R."/>
            <person name="Brooks A.N."/>
            <person name="Brown R.H."/>
            <person name="Butlin R.K."/>
            <person name="Caggese C."/>
            <person name="Calvi B.R."/>
            <person name="Bernardo de Carvalho A."/>
            <person name="Caspi A."/>
            <person name="Castrezana S."/>
            <person name="Celniker S.E."/>
            <person name="Chang J.L."/>
            <person name="Chapple C."/>
            <person name="Chatterji S."/>
            <person name="Chinwalla A."/>
            <person name="Civetta A."/>
            <person name="Clifton S.W."/>
            <person name="Comeron J.M."/>
            <person name="Costello J.C."/>
            <person name="Coyne J.A."/>
            <person name="Daub J."/>
            <person name="David R.G."/>
            <person name="Delcher A.L."/>
            <person name="Delehaunty K."/>
            <person name="Do C.B."/>
            <person name="Ebling H."/>
            <person name="Edwards K."/>
            <person name="Eickbush T."/>
            <person name="Evans J.D."/>
            <person name="Filipski A."/>
            <person name="Findeiss S."/>
            <person name="Freyhult E."/>
            <person name="Fulton L."/>
            <person name="Fulton R."/>
            <person name="Garcia A.C."/>
            <person name="Gardiner A."/>
            <person name="Garfield D.A."/>
            <person name="Garvin B.E."/>
            <person name="Gibson G."/>
            <person name="Gilbert D."/>
            <person name="Gnerre S."/>
            <person name="Godfrey J."/>
            <person name="Good R."/>
            <person name="Gotea V."/>
            <person name="Gravely B."/>
            <person name="Greenberg A.J."/>
            <person name="Griffiths-Jones S."/>
            <person name="Gross S."/>
            <person name="Guigo R."/>
            <person name="Gustafson E.A."/>
            <person name="Haerty W."/>
            <person name="Hahn M.W."/>
            <person name="Halligan D.L."/>
            <person name="Halpern A.L."/>
            <person name="Halter G.M."/>
            <person name="Han M.V."/>
            <person name="Heger A."/>
            <person name="Hillier L."/>
            <person name="Hinrichs A.S."/>
            <person name="Holmes I."/>
            <person name="Hoskins R.A."/>
            <person name="Hubisz M.J."/>
            <person name="Hultmark D."/>
            <person name="Huntley M.A."/>
            <person name="Jaffe D.B."/>
            <person name="Jagadeeshan S."/>
            <person name="Jeck W.R."/>
            <person name="Johnson J."/>
            <person name="Jones C.D."/>
            <person name="Jordan W.C."/>
            <person name="Karpen G.H."/>
            <person name="Kataoka E."/>
            <person name="Keightley P.D."/>
            <person name="Kheradpour P."/>
            <person name="Kirkness E.F."/>
            <person name="Koerich L.B."/>
            <person name="Kristiansen K."/>
            <person name="Kudrna D."/>
            <person name="Kulathinal R.J."/>
            <person name="Kumar S."/>
            <person name="Kwok R."/>
            <person name="Lander E."/>
            <person name="Langley C.H."/>
            <person name="Lapoint R."/>
            <person name="Lazzaro B.P."/>
            <person name="Lee S.J."/>
            <person name="Levesque L."/>
            <person name="Li R."/>
            <person name="Lin C.F."/>
            <person name="Lin M.F."/>
            <person name="Lindblad-Toh K."/>
            <person name="Llopart A."/>
            <person name="Long M."/>
            <person name="Low L."/>
            <person name="Lozovsky E."/>
            <person name="Lu J."/>
            <person name="Luo M."/>
            <person name="Machado C.A."/>
            <person name="Makalowski W."/>
            <person name="Marzo M."/>
            <person name="Matsuda M."/>
            <person name="Matzkin L."/>
            <person name="McAllister B."/>
            <person name="McBride C.S."/>
            <person name="McKernan B."/>
            <person name="McKernan K."/>
            <person name="Mendez-Lago M."/>
            <person name="Minx P."/>
            <person name="Mollenhauer M.U."/>
            <person name="Montooth K."/>
            <person name="Mount S.M."/>
            <person name="Mu X."/>
            <person name="Myers E."/>
            <person name="Negre B."/>
            <person name="Newfeld S."/>
            <person name="Nielsen R."/>
            <person name="Noor M.A."/>
            <person name="O'Grady P."/>
            <person name="Pachter L."/>
            <person name="Papaceit M."/>
            <person name="Parisi M.J."/>
            <person name="Parisi M."/>
            <person name="Parts L."/>
            <person name="Pedersen J.S."/>
            <person name="Pesole G."/>
            <person name="Phillippy A.M."/>
            <person name="Ponting C.P."/>
            <person name="Pop M."/>
            <person name="Porcelli D."/>
            <person name="Powell J.R."/>
            <person name="Prohaska S."/>
            <person name="Pruitt K."/>
            <person name="Puig M."/>
            <person name="Quesneville H."/>
            <person name="Ram K.R."/>
            <person name="Rand D."/>
            <person name="Rasmussen M.D."/>
            <person name="Reed L.K."/>
            <person name="Reenan R."/>
            <person name="Reily A."/>
            <person name="Remington K.A."/>
            <person name="Rieger T.T."/>
            <person name="Ritchie M.G."/>
            <person name="Robin C."/>
            <person name="Rogers Y.H."/>
            <person name="Rohde C."/>
            <person name="Rozas J."/>
            <person name="Rubenfield M.J."/>
            <person name="Ruiz A."/>
            <person name="Russo S."/>
            <person name="Salzberg S.L."/>
            <person name="Sanchez-Gracia A."/>
            <person name="Saranga D.J."/>
            <person name="Sato H."/>
            <person name="Schaeffer S.W."/>
            <person name="Schatz M.C."/>
            <person name="Schlenke T."/>
            <person name="Schwartz R."/>
            <person name="Segarra C."/>
            <person name="Singh R.S."/>
            <person name="Sirot L."/>
            <person name="Sirota M."/>
            <person name="Sisneros N.B."/>
            <person name="Smith C.D."/>
            <person name="Smith T.F."/>
            <person name="Spieth J."/>
            <person name="Stage D.E."/>
            <person name="Stark A."/>
            <person name="Stephan W."/>
            <person name="Strausberg R.L."/>
            <person name="Strempel S."/>
            <person name="Sturgill D."/>
            <person name="Sutton G."/>
            <person name="Sutton G.G."/>
            <person name="Tao W."/>
            <person name="Teichmann S."/>
            <person name="Tobari Y.N."/>
            <person name="Tomimura Y."/>
            <person name="Tsolas J.M."/>
            <person name="Valente V.L."/>
            <person name="Venter E."/>
            <person name="Venter J.C."/>
            <person name="Vicario S."/>
            <person name="Vieira F.G."/>
            <person name="Vilella A.J."/>
            <person name="Villasante A."/>
            <person name="Walenz B."/>
            <person name="Wang J."/>
            <person name="Wasserman M."/>
            <person name="Watts T."/>
            <person name="Wilson D."/>
            <person name="Wilson R.K."/>
            <person name="Wing R.A."/>
            <person name="Wolfner M.F."/>
            <person name="Wong A."/>
            <person name="Wong G.K."/>
            <person name="Wu C.I."/>
            <person name="Wu G."/>
            <person name="Yamamoto D."/>
            <person name="Yang H.P."/>
            <person name="Yang S.P."/>
            <person name="Yorke J.A."/>
            <person name="Yoshida K."/>
            <person name="Zdobnov E."/>
            <person name="Zhang P."/>
            <person name="Zhang Y."/>
            <person name="Zimin A.V."/>
            <person name="Baldwin J."/>
            <person name="Abdouelleil A."/>
            <person name="Abdulkadir J."/>
            <person name="Abebe A."/>
            <person name="Abera B."/>
            <person name="Abreu J."/>
            <person name="Acer S.C."/>
            <person name="Aftuck L."/>
            <person name="Alexander A."/>
            <person name="An P."/>
            <person name="Anderson E."/>
            <person name="Anderson S."/>
            <person name="Arachi H."/>
            <person name="Azer M."/>
            <person name="Bachantsang P."/>
            <person name="Barry A."/>
            <person name="Bayul T."/>
            <person name="Berlin A."/>
            <person name="Bessette D."/>
            <person name="Bloom T."/>
            <person name="Blye J."/>
            <person name="Boguslavskiy L."/>
            <person name="Bonnet C."/>
            <person name="Boukhgalter B."/>
            <person name="Bourzgui I."/>
            <person name="Brown A."/>
            <person name="Cahill P."/>
            <person name="Channer S."/>
            <person name="Cheshatsang Y."/>
            <person name="Chuda L."/>
            <person name="Citroen M."/>
            <person name="Collymore A."/>
            <person name="Cooke P."/>
            <person name="Costello M."/>
            <person name="D'Aco K."/>
            <person name="Daza R."/>
            <person name="De Haan G."/>
            <person name="DeGray S."/>
            <person name="DeMaso C."/>
            <person name="Dhargay N."/>
            <person name="Dooley K."/>
            <person name="Dooley E."/>
            <person name="Doricent M."/>
            <person name="Dorje P."/>
            <person name="Dorjee K."/>
            <person name="Dupes A."/>
            <person name="Elong R."/>
            <person name="Falk J."/>
            <person name="Farina A."/>
            <person name="Faro S."/>
            <person name="Ferguson D."/>
            <person name="Fisher S."/>
            <person name="Foley C.D."/>
            <person name="Franke A."/>
            <person name="Friedrich D."/>
            <person name="Gadbois L."/>
            <person name="Gearin G."/>
            <person name="Gearin C.R."/>
            <person name="Giannoukos G."/>
            <person name="Goode T."/>
            <person name="Graham J."/>
            <person name="Grandbois E."/>
            <person name="Grewal S."/>
            <person name="Gyaltsen K."/>
            <person name="Hafez N."/>
            <person name="Hagos B."/>
            <person name="Hall J."/>
            <person name="Henson C."/>
            <person name="Hollinger A."/>
            <person name="Honan T."/>
            <person name="Huard M.D."/>
            <person name="Hughes L."/>
            <person name="Hurhula B."/>
            <person name="Husby M.E."/>
            <person name="Kamat A."/>
            <person name="Kanga B."/>
            <person name="Kashin S."/>
            <person name="Khazanovich D."/>
            <person name="Kisner P."/>
            <person name="Lance K."/>
            <person name="Lara M."/>
            <person name="Lee W."/>
            <person name="Lennon N."/>
            <person name="Letendre F."/>
            <person name="LeVine R."/>
            <person name="Lipovsky A."/>
            <person name="Liu X."/>
            <person name="Liu J."/>
            <person name="Liu S."/>
            <person name="Lokyitsang T."/>
            <person name="Lokyitsang Y."/>
            <person name="Lubonja R."/>
            <person name="Lui A."/>
            <person name="MacDonald P."/>
            <person name="Magnisalis V."/>
            <person name="Maru K."/>
            <person name="Matthews C."/>
            <person name="McCusker W."/>
            <person name="McDonough S."/>
            <person name="Mehta T."/>
            <person name="Meldrim J."/>
            <person name="Meneus L."/>
            <person name="Mihai O."/>
            <person name="Mihalev A."/>
            <person name="Mihova T."/>
            <person name="Mittelman R."/>
            <person name="Mlenga V."/>
            <person name="Montmayeur A."/>
            <person name="Mulrain L."/>
            <person name="Navidi A."/>
            <person name="Naylor J."/>
            <person name="Negash T."/>
            <person name="Nguyen T."/>
            <person name="Nguyen N."/>
            <person name="Nicol R."/>
            <person name="Norbu C."/>
            <person name="Norbu N."/>
            <person name="Novod N."/>
            <person name="O'Neill B."/>
            <person name="Osman S."/>
            <person name="Markiewicz E."/>
            <person name="Oyono O.L."/>
            <person name="Patti C."/>
            <person name="Phunkhang P."/>
            <person name="Pierre F."/>
            <person name="Priest M."/>
            <person name="Raghuraman S."/>
            <person name="Rege F."/>
            <person name="Reyes R."/>
            <person name="Rise C."/>
            <person name="Rogov P."/>
            <person name="Ross K."/>
            <person name="Ryan E."/>
            <person name="Settipalli S."/>
            <person name="Shea T."/>
            <person name="Sherpa N."/>
            <person name="Shi L."/>
            <person name="Shih D."/>
            <person name="Sparrow T."/>
            <person name="Spaulding J."/>
            <person name="Stalker J."/>
            <person name="Stange-Thomann N."/>
            <person name="Stavropoulos S."/>
            <person name="Stone C."/>
            <person name="Strader C."/>
            <person name="Tesfaye S."/>
            <person name="Thomson T."/>
            <person name="Thoulutsang Y."/>
            <person name="Thoulutsang D."/>
            <person name="Topham K."/>
            <person name="Topping I."/>
            <person name="Tsamla T."/>
            <person name="Vassiliev H."/>
            <person name="Vo A."/>
            <person name="Wangchuk T."/>
            <person name="Wangdi T."/>
            <person name="Weiand M."/>
            <person name="Wilkinson J."/>
            <person name="Wilson A."/>
            <person name="Yadav S."/>
            <person name="Young G."/>
            <person name="Yu Q."/>
            <person name="Zembek L."/>
            <person name="Zhong D."/>
            <person name="Zimmer A."/>
            <person name="Zwirko Z."/>
            <person name="Jaffe D.B."/>
            <person name="Alvarez P."/>
            <person name="Brockman W."/>
            <person name="Butler J."/>
            <person name="Chin C."/>
            <person name="Gnerre S."/>
            <person name="Grabherr M."/>
            <person name="Kleber M."/>
            <person name="Mauceli E."/>
            <person name="MacCallum I."/>
        </authorList>
    </citation>
    <scope>NUCLEOTIDE SEQUENCE [LARGE SCALE GENOMIC DNA]</scope>
    <source>
        <strain evidence="13">Tucson 14024-0371.13</strain>
    </source>
</reference>
<dbReference type="InterPro" id="IPR052083">
    <property type="entry name" value="Aminoacylase-1_M20A"/>
</dbReference>
<dbReference type="EC" id="3.5.1.14" evidence="3"/>
<accession>B3LV54</accession>
<name>B3LV54_DROAN</name>
<comment type="cofactor">
    <cofactor evidence="10">
        <name>Zn(2+)</name>
        <dbReference type="ChEBI" id="CHEBI:29105"/>
    </cofactor>
    <text evidence="10">Binds 2 Zn(2+) ions per subunit.</text>
</comment>
<evidence type="ECO:0000256" key="9">
    <source>
        <dbReference type="PIRSR" id="PIRSR036696-1"/>
    </source>
</evidence>
<dbReference type="PANTHER" id="PTHR45892">
    <property type="entry name" value="AMINOACYLASE-1"/>
    <property type="match status" value="1"/>
</dbReference>
<evidence type="ECO:0000256" key="1">
    <source>
        <dbReference type="ARBA" id="ARBA00004496"/>
    </source>
</evidence>
<feature type="binding site" evidence="10">
    <location>
        <position position="374"/>
    </location>
    <ligand>
        <name>Zn(2+)</name>
        <dbReference type="ChEBI" id="CHEBI:29105"/>
        <label>2</label>
    </ligand>
</feature>
<protein>
    <recommendedName>
        <fullName evidence="3">N-acyl-aliphatic-L-amino acid amidohydrolase</fullName>
        <ecNumber evidence="3">3.5.1.14</ecNumber>
    </recommendedName>
    <alternativeName>
        <fullName evidence="8">N-acyl-L-amino-acid amidohydrolase</fullName>
    </alternativeName>
</protein>
<evidence type="ECO:0000256" key="10">
    <source>
        <dbReference type="PIRSR" id="PIRSR036696-2"/>
    </source>
</evidence>